<name>A0ABP8PS67_9ACTN</name>
<keyword evidence="2" id="KW-1185">Reference proteome</keyword>
<accession>A0ABP8PS67</accession>
<gene>
    <name evidence="1" type="ORF">GCM10023191_025490</name>
</gene>
<proteinExistence type="predicted"/>
<comment type="caution">
    <text evidence="1">The sequence shown here is derived from an EMBL/GenBank/DDBJ whole genome shotgun (WGS) entry which is preliminary data.</text>
</comment>
<evidence type="ECO:0000313" key="1">
    <source>
        <dbReference type="EMBL" id="GAA4491460.1"/>
    </source>
</evidence>
<evidence type="ECO:0000313" key="2">
    <source>
        <dbReference type="Proteomes" id="UP001500503"/>
    </source>
</evidence>
<sequence>MLLFTVENSLCPQSNNGTDKSIFVSKMLVQLRLAGAAGRSYVIKSGRIDTSDVHEVCGRLDDSGPRRRTTRR</sequence>
<organism evidence="1 2">
    <name type="scientific">Actinoallomurus oryzae</name>
    <dbReference type="NCBI Taxonomy" id="502180"/>
    <lineage>
        <taxon>Bacteria</taxon>
        <taxon>Bacillati</taxon>
        <taxon>Actinomycetota</taxon>
        <taxon>Actinomycetes</taxon>
        <taxon>Streptosporangiales</taxon>
        <taxon>Thermomonosporaceae</taxon>
        <taxon>Actinoallomurus</taxon>
    </lineage>
</organism>
<protein>
    <submittedName>
        <fullName evidence="1">Uncharacterized protein</fullName>
    </submittedName>
</protein>
<dbReference type="Proteomes" id="UP001500503">
    <property type="component" value="Unassembled WGS sequence"/>
</dbReference>
<dbReference type="EMBL" id="BAABHF010000016">
    <property type="protein sequence ID" value="GAA4491460.1"/>
    <property type="molecule type" value="Genomic_DNA"/>
</dbReference>
<reference evidence="2" key="1">
    <citation type="journal article" date="2019" name="Int. J. Syst. Evol. Microbiol.">
        <title>The Global Catalogue of Microorganisms (GCM) 10K type strain sequencing project: providing services to taxonomists for standard genome sequencing and annotation.</title>
        <authorList>
            <consortium name="The Broad Institute Genomics Platform"/>
            <consortium name="The Broad Institute Genome Sequencing Center for Infectious Disease"/>
            <person name="Wu L."/>
            <person name="Ma J."/>
        </authorList>
    </citation>
    <scope>NUCLEOTIDE SEQUENCE [LARGE SCALE GENOMIC DNA]</scope>
    <source>
        <strain evidence="2">JCM 17933</strain>
    </source>
</reference>